<dbReference type="GeneID" id="28727326"/>
<dbReference type="InterPro" id="IPR002142">
    <property type="entry name" value="Peptidase_S49"/>
</dbReference>
<dbReference type="InterPro" id="IPR029045">
    <property type="entry name" value="ClpP/crotonase-like_dom_sf"/>
</dbReference>
<dbReference type="GO" id="GO:0006508">
    <property type="term" value="P:proteolysis"/>
    <property type="evidence" value="ECO:0007669"/>
    <property type="project" value="UniProtKB-KW"/>
</dbReference>
<gene>
    <name evidence="6" type="ORF">Malapachy_0939</name>
</gene>
<dbReference type="SUPFAM" id="SSF52096">
    <property type="entry name" value="ClpP/crotonase"/>
    <property type="match status" value="2"/>
</dbReference>
<feature type="domain" description="Peptidase S49" evidence="5">
    <location>
        <begin position="165"/>
        <end position="312"/>
    </location>
</feature>
<name>A0A0M8MQZ3_9BASI</name>
<evidence type="ECO:0000256" key="3">
    <source>
        <dbReference type="ARBA" id="ARBA00022801"/>
    </source>
</evidence>
<evidence type="ECO:0000313" key="6">
    <source>
        <dbReference type="EMBL" id="KOS15057.1"/>
    </source>
</evidence>
<comment type="similarity">
    <text evidence="1">Belongs to the peptidase S49 family.</text>
</comment>
<proteinExistence type="inferred from homology"/>
<dbReference type="CDD" id="cd07023">
    <property type="entry name" value="S49_Sppa_N_C"/>
    <property type="match status" value="1"/>
</dbReference>
<dbReference type="EMBL" id="LGAV01000003">
    <property type="protein sequence ID" value="KOS15057.1"/>
    <property type="molecule type" value="Genomic_DNA"/>
</dbReference>
<dbReference type="OrthoDB" id="45421at2759"/>
<evidence type="ECO:0000259" key="5">
    <source>
        <dbReference type="Pfam" id="PF01343"/>
    </source>
</evidence>
<evidence type="ECO:0000256" key="4">
    <source>
        <dbReference type="ARBA" id="ARBA00022825"/>
    </source>
</evidence>
<dbReference type="InterPro" id="IPR047272">
    <property type="entry name" value="S49_SppA_C"/>
</dbReference>
<dbReference type="Proteomes" id="UP000037751">
    <property type="component" value="Unassembled WGS sequence"/>
</dbReference>
<accession>A0A0M8MQZ3</accession>
<keyword evidence="7" id="KW-1185">Reference proteome</keyword>
<organism evidence="6 7">
    <name type="scientific">Malassezia pachydermatis</name>
    <dbReference type="NCBI Taxonomy" id="77020"/>
    <lineage>
        <taxon>Eukaryota</taxon>
        <taxon>Fungi</taxon>
        <taxon>Dikarya</taxon>
        <taxon>Basidiomycota</taxon>
        <taxon>Ustilaginomycotina</taxon>
        <taxon>Malasseziomycetes</taxon>
        <taxon>Malasseziales</taxon>
        <taxon>Malasseziaceae</taxon>
        <taxon>Malassezia</taxon>
    </lineage>
</organism>
<protein>
    <submittedName>
        <fullName evidence="6">Protease iv</fullName>
    </submittedName>
</protein>
<dbReference type="Pfam" id="PF01343">
    <property type="entry name" value="Peptidase_S49"/>
    <property type="match status" value="2"/>
</dbReference>
<dbReference type="VEuPathDB" id="FungiDB:Malapachy_0939"/>
<dbReference type="AlphaFoldDB" id="A0A0M8MQZ3"/>
<dbReference type="PANTHER" id="PTHR33209">
    <property type="entry name" value="PROTEASE 4"/>
    <property type="match status" value="1"/>
</dbReference>
<evidence type="ECO:0000256" key="1">
    <source>
        <dbReference type="ARBA" id="ARBA00008683"/>
    </source>
</evidence>
<keyword evidence="4" id="KW-0720">Serine protease</keyword>
<reference evidence="6 7" key="1">
    <citation type="submission" date="2015-07" db="EMBL/GenBank/DDBJ databases">
        <title>Draft Genome Sequence of Malassezia furfur CBS1878 and Malassezia pachydermatis CBS1879.</title>
        <authorList>
            <person name="Triana S."/>
            <person name="Ohm R."/>
            <person name="Gonzalez A."/>
            <person name="DeCock H."/>
            <person name="Restrepo S."/>
            <person name="Celis A."/>
        </authorList>
    </citation>
    <scope>NUCLEOTIDE SEQUENCE [LARGE SCALE GENOMIC DNA]</scope>
    <source>
        <strain evidence="6 7">CBS 1879</strain>
    </source>
</reference>
<sequence>MWKAITALSQSRIGRGVSTVWSYRKPIVVCVVLTGVSSSMIASYTMQRKMEHVNDDTYLTWRVHPGAIVDVRGPTSVTQLLSPMTLGDEPVRVMEMHEVLRTLRHAQHDKRVRGLVADFSVLHVPRSVRQTPLGPAQVEELVHALRAFQEAKKQQFPDDERPTTVAWADTFDAQSMYLLASTFDRVYMQPSGMVPLIGVGKTFPFVRRVLDWLGIHARTEAREEYKSMVSTFVQDEFPPAQLQNMSELYGDLQQNAARMLGEHRFRDVENSAAKVYELMQHGPYTAREALAAGLIDALVHREDVTPSLQKGVHRKTFPLYAQICARQAARQRSRTQPKIGVAYLEGTMHRQSQAGSVSEVIRALRALAENDEVEAMVLRINSGGGEVIASETLWAAMQHVRQETKKPIVASFGNVAASGAYYAATAADAIFASENTVMGSIGVAVARPFLSRAVLDALRISMQSVYAGSTGASVLYDIDAHQAARMKKHADESYADFLDKVQEGRGMHATVLSQLAGGRVMTGLTAWRQCVPDAGAFILPPTYRPHRAPPLSTEPCTAWTVVHEEREASVPLAHVQRKDQGENDDAYVEGEDTEALVQRDLEAHARCTSAQAPASHGRGLIDAIGGLDDAIAYAHALAQERAGTAPVSSNDEIQLVRLPTRVPLWRHMATAWAGGEMDMKADSPWDTLSLWAYNQWAQLHSLAAQTRAEMPGPWIP</sequence>
<dbReference type="STRING" id="77020.A0A0M8MQZ3"/>
<comment type="caution">
    <text evidence="6">The sequence shown here is derived from an EMBL/GenBank/DDBJ whole genome shotgun (WGS) entry which is preliminary data.</text>
</comment>
<evidence type="ECO:0000313" key="7">
    <source>
        <dbReference type="Proteomes" id="UP000037751"/>
    </source>
</evidence>
<dbReference type="RefSeq" id="XP_017992689.1">
    <property type="nucleotide sequence ID" value="XM_018135451.1"/>
</dbReference>
<keyword evidence="2 6" id="KW-0645">Protease</keyword>
<dbReference type="Gene3D" id="3.90.226.10">
    <property type="entry name" value="2-enoyl-CoA Hydratase, Chain A, domain 1"/>
    <property type="match status" value="2"/>
</dbReference>
<dbReference type="PANTHER" id="PTHR33209:SF1">
    <property type="entry name" value="PEPTIDASE S49 DOMAIN-CONTAINING PROTEIN"/>
    <property type="match status" value="1"/>
</dbReference>
<dbReference type="InterPro" id="IPR047217">
    <property type="entry name" value="S49_SppA_67K_type_N"/>
</dbReference>
<dbReference type="CDD" id="cd07018">
    <property type="entry name" value="S49_SppA_67K_type"/>
    <property type="match status" value="1"/>
</dbReference>
<dbReference type="GO" id="GO:0008236">
    <property type="term" value="F:serine-type peptidase activity"/>
    <property type="evidence" value="ECO:0007669"/>
    <property type="project" value="UniProtKB-KW"/>
</dbReference>
<feature type="domain" description="Peptidase S49" evidence="5">
    <location>
        <begin position="402"/>
        <end position="528"/>
    </location>
</feature>
<evidence type="ECO:0000256" key="2">
    <source>
        <dbReference type="ARBA" id="ARBA00022670"/>
    </source>
</evidence>
<keyword evidence="3" id="KW-0378">Hydrolase</keyword>